<dbReference type="RefSeq" id="WP_161159409.1">
    <property type="nucleotide sequence ID" value="NZ_WWSR01000001.1"/>
</dbReference>
<dbReference type="InterPro" id="IPR002589">
    <property type="entry name" value="Macro_dom"/>
</dbReference>
<organism evidence="2 3">
    <name type="scientific">Collinsella aerofaciens</name>
    <dbReference type="NCBI Taxonomy" id="74426"/>
    <lineage>
        <taxon>Bacteria</taxon>
        <taxon>Bacillati</taxon>
        <taxon>Actinomycetota</taxon>
        <taxon>Coriobacteriia</taxon>
        <taxon>Coriobacteriales</taxon>
        <taxon>Coriobacteriaceae</taxon>
        <taxon>Collinsella</taxon>
    </lineage>
</organism>
<evidence type="ECO:0000259" key="1">
    <source>
        <dbReference type="SMART" id="SM00506"/>
    </source>
</evidence>
<comment type="caution">
    <text evidence="2">The sequence shown here is derived from an EMBL/GenBank/DDBJ whole genome shotgun (WGS) entry which is preliminary data.</text>
</comment>
<feature type="domain" description="Macro" evidence="1">
    <location>
        <begin position="46"/>
        <end position="191"/>
    </location>
</feature>
<reference evidence="2 3" key="1">
    <citation type="journal article" date="2019" name="Nat. Med.">
        <title>A library of human gut bacterial isolates paired with longitudinal multiomics data enables mechanistic microbiome research.</title>
        <authorList>
            <person name="Poyet M."/>
            <person name="Groussin M."/>
            <person name="Gibbons S.M."/>
            <person name="Avila-Pacheco J."/>
            <person name="Jiang X."/>
            <person name="Kearney S.M."/>
            <person name="Perrotta A.R."/>
            <person name="Berdy B."/>
            <person name="Zhao S."/>
            <person name="Lieberman T.D."/>
            <person name="Swanson P.K."/>
            <person name="Smith M."/>
            <person name="Roesemann S."/>
            <person name="Alexander J.E."/>
            <person name="Rich S.A."/>
            <person name="Livny J."/>
            <person name="Vlamakis H."/>
            <person name="Clish C."/>
            <person name="Bullock K."/>
            <person name="Deik A."/>
            <person name="Scott J."/>
            <person name="Pierce K.A."/>
            <person name="Xavier R.J."/>
            <person name="Alm E.J."/>
        </authorList>
    </citation>
    <scope>NUCLEOTIDE SEQUENCE [LARGE SCALE GENOMIC DNA]</scope>
    <source>
        <strain evidence="2 3">BIOML-A20</strain>
    </source>
</reference>
<name>A0A6N9JFG0_9ACTN</name>
<dbReference type="SUPFAM" id="SSF52949">
    <property type="entry name" value="Macro domain-like"/>
    <property type="match status" value="1"/>
</dbReference>
<dbReference type="Pfam" id="PF01661">
    <property type="entry name" value="Macro"/>
    <property type="match status" value="1"/>
</dbReference>
<accession>A0A6N9JFG0</accession>
<dbReference type="Gene3D" id="3.40.220.10">
    <property type="entry name" value="Leucine Aminopeptidase, subunit E, domain 1"/>
    <property type="match status" value="1"/>
</dbReference>
<protein>
    <recommendedName>
        <fullName evidence="1">Macro domain-containing protein</fullName>
    </recommendedName>
</protein>
<dbReference type="AlphaFoldDB" id="A0A6N9JFG0"/>
<dbReference type="SMART" id="SM00506">
    <property type="entry name" value="A1pp"/>
    <property type="match status" value="1"/>
</dbReference>
<sequence>MNLASNILLETPLVHGWLRVERIGIQNMMLDLVTDSAGMAEAWEDAFRGYKGVAVHCCDFRTFIEQQPEVDAVVSPANSYGLMDGNYDLAITDKYGPELAERVRAVIMERFYGEQPVGTSFSVPIPGHEDILLIHTPTMRVPTPIVDPLVVYQCMRTTLIEAMRTSRQRIVVPAFGGACGFLPFKKIAMLMWEAYLQIAEPPAEITWEYACSRNLEEWYR</sequence>
<dbReference type="Proteomes" id="UP000469380">
    <property type="component" value="Unassembled WGS sequence"/>
</dbReference>
<evidence type="ECO:0000313" key="3">
    <source>
        <dbReference type="Proteomes" id="UP000469380"/>
    </source>
</evidence>
<gene>
    <name evidence="2" type="ORF">GT464_00775</name>
</gene>
<dbReference type="InterPro" id="IPR043472">
    <property type="entry name" value="Macro_dom-like"/>
</dbReference>
<proteinExistence type="predicted"/>
<evidence type="ECO:0000313" key="2">
    <source>
        <dbReference type="EMBL" id="MZJ38494.1"/>
    </source>
</evidence>
<dbReference type="EMBL" id="WWSR01000001">
    <property type="protein sequence ID" value="MZJ38494.1"/>
    <property type="molecule type" value="Genomic_DNA"/>
</dbReference>